<accession>A0A4U9Z907</accession>
<organism evidence="1 3">
    <name type="scientific">Streptococcus anginosus</name>
    <dbReference type="NCBI Taxonomy" id="1328"/>
    <lineage>
        <taxon>Bacteria</taxon>
        <taxon>Bacillati</taxon>
        <taxon>Bacillota</taxon>
        <taxon>Bacilli</taxon>
        <taxon>Lactobacillales</taxon>
        <taxon>Streptococcaceae</taxon>
        <taxon>Streptococcus</taxon>
        <taxon>Streptococcus anginosus group</taxon>
    </lineage>
</organism>
<gene>
    <name evidence="1" type="ORF">NCTC11062_01110</name>
    <name evidence="2" type="ORF">NCTC11062_01980</name>
</gene>
<evidence type="ECO:0000313" key="1">
    <source>
        <dbReference type="EMBL" id="VTS35634.1"/>
    </source>
</evidence>
<reference evidence="1 3" key="1">
    <citation type="submission" date="2019-05" db="EMBL/GenBank/DDBJ databases">
        <authorList>
            <consortium name="Pathogen Informatics"/>
        </authorList>
    </citation>
    <scope>NUCLEOTIDE SEQUENCE [LARGE SCALE GENOMIC DNA]</scope>
    <source>
        <strain evidence="1 3">NCTC11062</strain>
    </source>
</reference>
<dbReference type="AlphaFoldDB" id="A0A4U9Z907"/>
<dbReference type="Proteomes" id="UP000403538">
    <property type="component" value="Unassembled WGS sequence"/>
</dbReference>
<name>A0A4U9Z907_STRAP</name>
<evidence type="ECO:0008006" key="4">
    <source>
        <dbReference type="Google" id="ProtNLM"/>
    </source>
</evidence>
<proteinExistence type="predicted"/>
<dbReference type="EMBL" id="CABEID010000002">
    <property type="protein sequence ID" value="VTS50354.1"/>
    <property type="molecule type" value="Genomic_DNA"/>
</dbReference>
<dbReference type="EMBL" id="CABEID010000001">
    <property type="protein sequence ID" value="VTS35634.1"/>
    <property type="molecule type" value="Genomic_DNA"/>
</dbReference>
<dbReference type="RefSeq" id="WP_143876573.1">
    <property type="nucleotide sequence ID" value="NZ_CABEID010000001.1"/>
</dbReference>
<evidence type="ECO:0000313" key="2">
    <source>
        <dbReference type="EMBL" id="VTS50354.1"/>
    </source>
</evidence>
<protein>
    <recommendedName>
        <fullName evidence="4">Phage protein</fullName>
    </recommendedName>
</protein>
<sequence length="182" mass="20396">MKFKVANKYLREADKTFVAIRCDEPYTAYDRVLEGDHMNDNDESLIDAVLKLVATELDPTGAIAEMQQKLDKTTDTTKKNKDVVERTSKLTDVLILLAISTEGGMQQDLYNKVAALLPQLTEGVRYGFGDIVSAPYPFDTNPKYPQGTPVILKFLDNWMHKGQPLQELLQKGACATVMPRID</sequence>
<evidence type="ECO:0000313" key="3">
    <source>
        <dbReference type="Proteomes" id="UP000403538"/>
    </source>
</evidence>